<evidence type="ECO:0000313" key="4">
    <source>
        <dbReference type="Proteomes" id="UP000799324"/>
    </source>
</evidence>
<dbReference type="PROSITE" id="PS00028">
    <property type="entry name" value="ZINC_FINGER_C2H2_1"/>
    <property type="match status" value="1"/>
</dbReference>
<protein>
    <recommendedName>
        <fullName evidence="2">C2H2-type domain-containing protein</fullName>
    </recommendedName>
</protein>
<evidence type="ECO:0000259" key="2">
    <source>
        <dbReference type="PROSITE" id="PS00028"/>
    </source>
</evidence>
<dbReference type="InterPro" id="IPR013087">
    <property type="entry name" value="Znf_C2H2_type"/>
</dbReference>
<gene>
    <name evidence="3" type="ORF">K491DRAFT_294510</name>
</gene>
<feature type="region of interest" description="Disordered" evidence="1">
    <location>
        <begin position="64"/>
        <end position="95"/>
    </location>
</feature>
<dbReference type="Proteomes" id="UP000799324">
    <property type="component" value="Unassembled WGS sequence"/>
</dbReference>
<organism evidence="3 4">
    <name type="scientific">Lophiostoma macrostomum CBS 122681</name>
    <dbReference type="NCBI Taxonomy" id="1314788"/>
    <lineage>
        <taxon>Eukaryota</taxon>
        <taxon>Fungi</taxon>
        <taxon>Dikarya</taxon>
        <taxon>Ascomycota</taxon>
        <taxon>Pezizomycotina</taxon>
        <taxon>Dothideomycetes</taxon>
        <taxon>Pleosporomycetidae</taxon>
        <taxon>Pleosporales</taxon>
        <taxon>Lophiostomataceae</taxon>
        <taxon>Lophiostoma</taxon>
    </lineage>
</organism>
<feature type="domain" description="C2H2-type" evidence="2">
    <location>
        <begin position="111"/>
        <end position="131"/>
    </location>
</feature>
<evidence type="ECO:0000313" key="3">
    <source>
        <dbReference type="EMBL" id="KAF2658081.1"/>
    </source>
</evidence>
<feature type="compositionally biased region" description="Low complexity" evidence="1">
    <location>
        <begin position="79"/>
        <end position="91"/>
    </location>
</feature>
<proteinExistence type="predicted"/>
<dbReference type="AlphaFoldDB" id="A0A6A6TFH1"/>
<sequence length="280" mass="31218">MRAGRRSLEVEARRECLTSKQPRIQSVGNWSSTHRAVRRQWGNGKASLLWHSWASTVPHHSYHQVTAGNTPRAATKRASSCFPSTSSRSPPLAESKTTSAVVWKNSWIHRCCMCAHFFSLPDERKGHVGSHTQDDICAKRPSITPIAPLLISNHPAPVCFRISDTSTSKQSHCVGVVLPKLVSPGRHAPHSHLKGHHLLHLYVVKSLFPAAKRSPWMDIYLYVQRRQHLKRIPALAKRASSSALHQPPLIDIYILKPAANPPHGTPHVQSNIPSKTRSLK</sequence>
<accession>A0A6A6TFH1</accession>
<keyword evidence="4" id="KW-1185">Reference proteome</keyword>
<evidence type="ECO:0000256" key="1">
    <source>
        <dbReference type="SAM" id="MobiDB-lite"/>
    </source>
</evidence>
<name>A0A6A6TFH1_9PLEO</name>
<reference evidence="3" key="1">
    <citation type="journal article" date="2020" name="Stud. Mycol.">
        <title>101 Dothideomycetes genomes: a test case for predicting lifestyles and emergence of pathogens.</title>
        <authorList>
            <person name="Haridas S."/>
            <person name="Albert R."/>
            <person name="Binder M."/>
            <person name="Bloem J."/>
            <person name="Labutti K."/>
            <person name="Salamov A."/>
            <person name="Andreopoulos B."/>
            <person name="Baker S."/>
            <person name="Barry K."/>
            <person name="Bills G."/>
            <person name="Bluhm B."/>
            <person name="Cannon C."/>
            <person name="Castanera R."/>
            <person name="Culley D."/>
            <person name="Daum C."/>
            <person name="Ezra D."/>
            <person name="Gonzalez J."/>
            <person name="Henrissat B."/>
            <person name="Kuo A."/>
            <person name="Liang C."/>
            <person name="Lipzen A."/>
            <person name="Lutzoni F."/>
            <person name="Magnuson J."/>
            <person name="Mondo S."/>
            <person name="Nolan M."/>
            <person name="Ohm R."/>
            <person name="Pangilinan J."/>
            <person name="Park H.-J."/>
            <person name="Ramirez L."/>
            <person name="Alfaro M."/>
            <person name="Sun H."/>
            <person name="Tritt A."/>
            <person name="Yoshinaga Y."/>
            <person name="Zwiers L.-H."/>
            <person name="Turgeon B."/>
            <person name="Goodwin S."/>
            <person name="Spatafora J."/>
            <person name="Crous P."/>
            <person name="Grigoriev I."/>
        </authorList>
    </citation>
    <scope>NUCLEOTIDE SEQUENCE</scope>
    <source>
        <strain evidence="3">CBS 122681</strain>
    </source>
</reference>
<dbReference type="EMBL" id="MU004318">
    <property type="protein sequence ID" value="KAF2658081.1"/>
    <property type="molecule type" value="Genomic_DNA"/>
</dbReference>